<dbReference type="Pfam" id="PF12710">
    <property type="entry name" value="HAD"/>
    <property type="match status" value="1"/>
</dbReference>
<sequence>MSLLHVFDMDGTLLRGTTASMEIAKVLGCVKELQNLEHDFSRGIINTQQFAMQIFYLWNELTPDSVSKAAHSAPWINNVRKVLRDIRSRGEKSLVITMSPDFFANHLLSMGVDIVKASKFPQLPFNEALNPDYILCPEDKVSITDDELSHHGFNRDQCIAYGDSASDIPLFHALKNTVSVNGDQHIVPWARVNYEGENMWEAYLLARKYFAHHLLSNRSCPS</sequence>
<dbReference type="Gene3D" id="3.40.50.1000">
    <property type="entry name" value="HAD superfamily/HAD-like"/>
    <property type="match status" value="1"/>
</dbReference>
<dbReference type="GO" id="GO:0016787">
    <property type="term" value="F:hydrolase activity"/>
    <property type="evidence" value="ECO:0007669"/>
    <property type="project" value="UniProtKB-KW"/>
</dbReference>
<keyword evidence="2" id="KW-0378">Hydrolase</keyword>
<keyword evidence="1" id="KW-0479">Metal-binding</keyword>
<accession>A0A9X8P540</accession>
<dbReference type="InterPro" id="IPR036412">
    <property type="entry name" value="HAD-like_sf"/>
</dbReference>
<comment type="caution">
    <text evidence="2">The sequence shown here is derived from an EMBL/GenBank/DDBJ whole genome shotgun (WGS) entry which is preliminary data.</text>
</comment>
<dbReference type="Proteomes" id="UP001138460">
    <property type="component" value="Unassembled WGS sequence"/>
</dbReference>
<evidence type="ECO:0000313" key="2">
    <source>
        <dbReference type="EMBL" id="RYC44066.1"/>
    </source>
</evidence>
<dbReference type="GO" id="GO:0046872">
    <property type="term" value="F:metal ion binding"/>
    <property type="evidence" value="ECO:0007669"/>
    <property type="project" value="UniProtKB-KW"/>
</dbReference>
<dbReference type="NCBIfam" id="TIGR01488">
    <property type="entry name" value="HAD-SF-IB"/>
    <property type="match status" value="1"/>
</dbReference>
<evidence type="ECO:0000313" key="3">
    <source>
        <dbReference type="Proteomes" id="UP001138460"/>
    </source>
</evidence>
<dbReference type="EMBL" id="NWTM01000001">
    <property type="protein sequence ID" value="RYC44066.1"/>
    <property type="molecule type" value="Genomic_DNA"/>
</dbReference>
<proteinExistence type="predicted"/>
<dbReference type="InterPro" id="IPR023214">
    <property type="entry name" value="HAD_sf"/>
</dbReference>
<evidence type="ECO:0000256" key="1">
    <source>
        <dbReference type="ARBA" id="ARBA00022723"/>
    </source>
</evidence>
<protein>
    <submittedName>
        <fullName evidence="2">Hydrolase</fullName>
    </submittedName>
</protein>
<dbReference type="AlphaFoldDB" id="A0A9X8P540"/>
<dbReference type="SUPFAM" id="SSF56784">
    <property type="entry name" value="HAD-like"/>
    <property type="match status" value="1"/>
</dbReference>
<keyword evidence="3" id="KW-1185">Reference proteome</keyword>
<gene>
    <name evidence="2" type="ORF">CLR69_03205</name>
</gene>
<name>A0A9X8P540_9GAMM</name>
<dbReference type="OrthoDB" id="9784466at2"/>
<organism evidence="2 3">
    <name type="scientific">Pectobacterium zantedeschiae</name>
    <dbReference type="NCBI Taxonomy" id="2034769"/>
    <lineage>
        <taxon>Bacteria</taxon>
        <taxon>Pseudomonadati</taxon>
        <taxon>Pseudomonadota</taxon>
        <taxon>Gammaproteobacteria</taxon>
        <taxon>Enterobacterales</taxon>
        <taxon>Pectobacteriaceae</taxon>
        <taxon>Pectobacterium</taxon>
    </lineage>
</organism>
<reference evidence="2 3" key="1">
    <citation type="journal article" date="2018" name="Syst. Appl. Microbiol.">
        <title>Pectobacterium zantedeschiae sp. nov. a new species of a soft rot pathogen isolated from Calla lily (Zantedeschia spp.).</title>
        <authorList>
            <person name="Waleron M."/>
            <person name="Misztak A."/>
            <person name="Waleron M."/>
            <person name="Franczuk M."/>
            <person name="Jonca J."/>
            <person name="Wielgomas B."/>
            <person name="Mikicinski A."/>
            <person name="Popovic T."/>
            <person name="Waleron K."/>
        </authorList>
    </citation>
    <scope>NUCLEOTIDE SEQUENCE [LARGE SCALE GENOMIC DNA]</scope>
    <source>
        <strain evidence="2 3">9M</strain>
    </source>
</reference>